<organism evidence="4">
    <name type="scientific">marine metagenome</name>
    <dbReference type="NCBI Taxonomy" id="408172"/>
    <lineage>
        <taxon>unclassified sequences</taxon>
        <taxon>metagenomes</taxon>
        <taxon>ecological metagenomes</taxon>
    </lineage>
</organism>
<dbReference type="GO" id="GO:0006515">
    <property type="term" value="P:protein quality control for misfolded or incompletely synthesized proteins"/>
    <property type="evidence" value="ECO:0007669"/>
    <property type="project" value="TreeGrafter"/>
</dbReference>
<dbReference type="EMBL" id="UINC01002971">
    <property type="protein sequence ID" value="SVA02118.1"/>
    <property type="molecule type" value="Genomic_DNA"/>
</dbReference>
<dbReference type="GO" id="GO:0004252">
    <property type="term" value="F:serine-type endopeptidase activity"/>
    <property type="evidence" value="ECO:0007669"/>
    <property type="project" value="InterPro"/>
</dbReference>
<dbReference type="PRINTS" id="PR00127">
    <property type="entry name" value="CLPPROTEASEP"/>
</dbReference>
<dbReference type="Gene3D" id="3.90.226.10">
    <property type="entry name" value="2-enoyl-CoA Hydratase, Chain A, domain 1"/>
    <property type="match status" value="1"/>
</dbReference>
<dbReference type="InterPro" id="IPR029045">
    <property type="entry name" value="ClpP/crotonase-like_dom_sf"/>
</dbReference>
<dbReference type="InterPro" id="IPR001907">
    <property type="entry name" value="ClpP"/>
</dbReference>
<comment type="similarity">
    <text evidence="1">Belongs to the peptidase S14 family.</text>
</comment>
<name>A0A381SFQ2_9ZZZZ</name>
<evidence type="ECO:0000256" key="1">
    <source>
        <dbReference type="ARBA" id="ARBA00007039"/>
    </source>
</evidence>
<dbReference type="InterPro" id="IPR023562">
    <property type="entry name" value="ClpP/TepA"/>
</dbReference>
<dbReference type="PANTHER" id="PTHR10381:SF11">
    <property type="entry name" value="ATP-DEPENDENT CLP PROTEASE PROTEOLYTIC SUBUNIT, MITOCHONDRIAL"/>
    <property type="match status" value="1"/>
</dbReference>
<dbReference type="GO" id="GO:0051117">
    <property type="term" value="F:ATPase binding"/>
    <property type="evidence" value="ECO:0007669"/>
    <property type="project" value="TreeGrafter"/>
</dbReference>
<dbReference type="GO" id="GO:0009368">
    <property type="term" value="C:endopeptidase Clp complex"/>
    <property type="evidence" value="ECO:0007669"/>
    <property type="project" value="TreeGrafter"/>
</dbReference>
<sequence>MTSYMWNNNRTKKRKLSQMTGSTDTNDTSTDLLKLLFEAKGDDVAEDLLHDENIVTRKHNQIHFYADVNKKTCHRLIQLLEDANDELAETDRKYGSKNSKNKIFLFINSDGGCVHSALSVVDRILQSEYEIVSIVEGVAASAATIISMVCHHRYIQPNAQMLIHELSSSCWGKFHEMKEEVDNLDKLHKSLVLLYKKYTSLNKRELDKILLHDYMWTAKESKQKGFVDNIKNQRVRNMNIPTRKRD</sequence>
<proteinExistence type="inferred from homology"/>
<evidence type="ECO:0000256" key="2">
    <source>
        <dbReference type="SAM" id="Coils"/>
    </source>
</evidence>
<dbReference type="GO" id="GO:0004176">
    <property type="term" value="F:ATP-dependent peptidase activity"/>
    <property type="evidence" value="ECO:0007669"/>
    <property type="project" value="InterPro"/>
</dbReference>
<reference evidence="4" key="1">
    <citation type="submission" date="2018-05" db="EMBL/GenBank/DDBJ databases">
        <authorList>
            <person name="Lanie J.A."/>
            <person name="Ng W.-L."/>
            <person name="Kazmierczak K.M."/>
            <person name="Andrzejewski T.M."/>
            <person name="Davidsen T.M."/>
            <person name="Wayne K.J."/>
            <person name="Tettelin H."/>
            <person name="Glass J.I."/>
            <person name="Rusch D."/>
            <person name="Podicherti R."/>
            <person name="Tsui H.-C.T."/>
            <person name="Winkler M.E."/>
        </authorList>
    </citation>
    <scope>NUCLEOTIDE SEQUENCE</scope>
</reference>
<dbReference type="SUPFAM" id="SSF52096">
    <property type="entry name" value="ClpP/crotonase"/>
    <property type="match status" value="1"/>
</dbReference>
<feature type="coiled-coil region" evidence="2">
    <location>
        <begin position="73"/>
        <end position="100"/>
    </location>
</feature>
<dbReference type="Pfam" id="PF00574">
    <property type="entry name" value="CLP_protease"/>
    <property type="match status" value="1"/>
</dbReference>
<feature type="region of interest" description="Disordered" evidence="3">
    <location>
        <begin position="1"/>
        <end position="26"/>
    </location>
</feature>
<evidence type="ECO:0008006" key="5">
    <source>
        <dbReference type="Google" id="ProtNLM"/>
    </source>
</evidence>
<dbReference type="PANTHER" id="PTHR10381">
    <property type="entry name" value="ATP-DEPENDENT CLP PROTEASE PROTEOLYTIC SUBUNIT"/>
    <property type="match status" value="1"/>
</dbReference>
<dbReference type="AlphaFoldDB" id="A0A381SFQ2"/>
<protein>
    <recommendedName>
        <fullName evidence="5">ATP-dependent Clp protease proteolytic subunit</fullName>
    </recommendedName>
</protein>
<accession>A0A381SFQ2</accession>
<keyword evidence="2" id="KW-0175">Coiled coil</keyword>
<gene>
    <name evidence="4" type="ORF">METZ01_LOCUS54972</name>
</gene>
<evidence type="ECO:0000256" key="3">
    <source>
        <dbReference type="SAM" id="MobiDB-lite"/>
    </source>
</evidence>
<evidence type="ECO:0000313" key="4">
    <source>
        <dbReference type="EMBL" id="SVA02118.1"/>
    </source>
</evidence>